<evidence type="ECO:0000256" key="10">
    <source>
        <dbReference type="ARBA" id="ARBA00022741"/>
    </source>
</evidence>
<reference evidence="17 18" key="1">
    <citation type="submission" date="2018-08" db="EMBL/GenBank/DDBJ databases">
        <title>Meiothermus luteus KCTC 52599 genome sequencing project.</title>
        <authorList>
            <person name="Da Costa M.S."/>
            <person name="Albuquerque L."/>
            <person name="Raposo P."/>
            <person name="Froufe H.J.C."/>
            <person name="Barroso C.S."/>
            <person name="Egas C."/>
        </authorList>
    </citation>
    <scope>NUCLEOTIDE SEQUENCE [LARGE SCALE GENOMIC DNA]</scope>
    <source>
        <strain evidence="17 18">KCTC 52599</strain>
    </source>
</reference>
<evidence type="ECO:0000256" key="7">
    <source>
        <dbReference type="ARBA" id="ARBA00008299"/>
    </source>
</evidence>
<dbReference type="SUPFAM" id="SSF101386">
    <property type="entry name" value="all-alpha NTP pyrophosphatases"/>
    <property type="match status" value="1"/>
</dbReference>
<dbReference type="GO" id="GO:0000105">
    <property type="term" value="P:L-histidine biosynthetic process"/>
    <property type="evidence" value="ECO:0007669"/>
    <property type="project" value="UniProtKB-UniRule"/>
</dbReference>
<evidence type="ECO:0000256" key="3">
    <source>
        <dbReference type="ARBA" id="ARBA00004496"/>
    </source>
</evidence>
<dbReference type="NCBIfam" id="NF000768">
    <property type="entry name" value="PRK00051.1"/>
    <property type="match status" value="1"/>
</dbReference>
<comment type="caution">
    <text evidence="17">The sequence shown here is derived from an EMBL/GenBank/DDBJ whole genome shotgun (WGS) entry which is preliminary data.</text>
</comment>
<dbReference type="PANTHER" id="PTHR42945:SF1">
    <property type="entry name" value="HISTIDINE BIOSYNTHESIS BIFUNCTIONAL PROTEIN HIS7"/>
    <property type="match status" value="1"/>
</dbReference>
<dbReference type="AlphaFoldDB" id="A0A399EYB8"/>
<evidence type="ECO:0000256" key="6">
    <source>
        <dbReference type="ARBA" id="ARBA00007731"/>
    </source>
</evidence>
<dbReference type="Gene3D" id="3.10.20.810">
    <property type="entry name" value="Phosphoribosyl-AMP cyclohydrolase"/>
    <property type="match status" value="1"/>
</dbReference>
<evidence type="ECO:0000256" key="5">
    <source>
        <dbReference type="ARBA" id="ARBA00005204"/>
    </source>
</evidence>
<organism evidence="17 18">
    <name type="scientific">Meiothermus luteus</name>
    <dbReference type="NCBI Taxonomy" id="2026184"/>
    <lineage>
        <taxon>Bacteria</taxon>
        <taxon>Thermotogati</taxon>
        <taxon>Deinococcota</taxon>
        <taxon>Deinococci</taxon>
        <taxon>Thermales</taxon>
        <taxon>Thermaceae</taxon>
        <taxon>Meiothermus</taxon>
    </lineage>
</organism>
<evidence type="ECO:0000256" key="8">
    <source>
        <dbReference type="ARBA" id="ARBA00022490"/>
    </source>
</evidence>
<protein>
    <recommendedName>
        <fullName evidence="15">Histidine biosynthesis bifunctional protein HisIE</fullName>
    </recommendedName>
    <domain>
        <recommendedName>
            <fullName evidence="15">Phosphoribosyl-AMP cyclohydrolase</fullName>
            <shortName evidence="15">PRA-CH</shortName>
            <ecNumber evidence="15">3.5.4.19</ecNumber>
        </recommendedName>
    </domain>
    <domain>
        <recommendedName>
            <fullName evidence="15">Phosphoribosyl-ATP pyrophosphatase</fullName>
            <shortName evidence="15">PRA-PH</shortName>
            <ecNumber evidence="15">3.6.1.31</ecNumber>
        </recommendedName>
    </domain>
</protein>
<comment type="pathway">
    <text evidence="5 15">Amino-acid biosynthesis; L-histidine biosynthesis; L-histidine from 5-phospho-alpha-D-ribose 1-diphosphate: step 2/9.</text>
</comment>
<evidence type="ECO:0000256" key="15">
    <source>
        <dbReference type="HAMAP-Rule" id="MF_01019"/>
    </source>
</evidence>
<proteinExistence type="inferred from homology"/>
<comment type="pathway">
    <text evidence="4 15">Amino-acid biosynthesis; L-histidine biosynthesis; L-histidine from 5-phospho-alpha-D-ribose 1-diphosphate: step 3/9.</text>
</comment>
<sequence length="210" mass="23267">MLSRMNLDEVRFGADGLVPVVVQDAHTGRVLTLAYANREALEETLRTGRSTFFSRSRQALWVKGQTSGYTQEVLEVLLDCDQDAVLYRVVPHGPACHTGAESCFHHPLGESTSHPPLGEVLERVYQTILERISSLPEGSYVAKLHQAGLDRILKKVGEEAGEVIIAAKNPEKEALLWEAADLVFHLLLALAERGVAPSDLAQTLWRRHRP</sequence>
<dbReference type="GO" id="GO:0004635">
    <property type="term" value="F:phosphoribosyl-AMP cyclohydrolase activity"/>
    <property type="evidence" value="ECO:0007669"/>
    <property type="project" value="UniProtKB-UniRule"/>
</dbReference>
<dbReference type="InterPro" id="IPR023019">
    <property type="entry name" value="His_synth_HisIE"/>
</dbReference>
<dbReference type="InterPro" id="IPR038019">
    <property type="entry name" value="PRib_AMP_CycHydrolase_sf"/>
</dbReference>
<dbReference type="InterPro" id="IPR021130">
    <property type="entry name" value="PRib-ATP_PPHydrolase-like"/>
</dbReference>
<evidence type="ECO:0000313" key="17">
    <source>
        <dbReference type="EMBL" id="RIH88386.1"/>
    </source>
</evidence>
<evidence type="ECO:0000256" key="2">
    <source>
        <dbReference type="ARBA" id="ARBA00001460"/>
    </source>
</evidence>
<dbReference type="Proteomes" id="UP000265800">
    <property type="component" value="Unassembled WGS sequence"/>
</dbReference>
<dbReference type="EC" id="3.6.1.31" evidence="15"/>
<dbReference type="Pfam" id="PF01502">
    <property type="entry name" value="PRA-CH"/>
    <property type="match status" value="1"/>
</dbReference>
<evidence type="ECO:0000256" key="14">
    <source>
        <dbReference type="ARBA" id="ARBA00023268"/>
    </source>
</evidence>
<evidence type="ECO:0000256" key="4">
    <source>
        <dbReference type="ARBA" id="ARBA00005169"/>
    </source>
</evidence>
<comment type="subcellular location">
    <subcellularLocation>
        <location evidence="3 15">Cytoplasm</location>
    </subcellularLocation>
</comment>
<dbReference type="GO" id="GO:0004636">
    <property type="term" value="F:phosphoribosyl-ATP diphosphatase activity"/>
    <property type="evidence" value="ECO:0007669"/>
    <property type="project" value="UniProtKB-UniRule"/>
</dbReference>
<dbReference type="InterPro" id="IPR008179">
    <property type="entry name" value="HisE"/>
</dbReference>
<comment type="similarity">
    <text evidence="7 15">In the N-terminal section; belongs to the PRA-CH family.</text>
</comment>
<dbReference type="HAMAP" id="MF_01021">
    <property type="entry name" value="HisI"/>
    <property type="match status" value="1"/>
</dbReference>
<dbReference type="SUPFAM" id="SSF141734">
    <property type="entry name" value="HisI-like"/>
    <property type="match status" value="1"/>
</dbReference>
<keyword evidence="14 15" id="KW-0511">Multifunctional enzyme</keyword>
<keyword evidence="12 15" id="KW-0067">ATP-binding</keyword>
<accession>A0A399EYB8</accession>
<keyword evidence="8 15" id="KW-0963">Cytoplasm</keyword>
<dbReference type="HAMAP" id="MF_01020">
    <property type="entry name" value="HisE"/>
    <property type="match status" value="1"/>
</dbReference>
<dbReference type="Gene3D" id="1.10.287.1080">
    <property type="entry name" value="MazG-like"/>
    <property type="match status" value="1"/>
</dbReference>
<comment type="similarity">
    <text evidence="6 15">In the C-terminal section; belongs to the PRA-PH family.</text>
</comment>
<evidence type="ECO:0000256" key="13">
    <source>
        <dbReference type="ARBA" id="ARBA00023102"/>
    </source>
</evidence>
<dbReference type="NCBIfam" id="TIGR03188">
    <property type="entry name" value="histidine_hisI"/>
    <property type="match status" value="1"/>
</dbReference>
<dbReference type="GO" id="GO:0005737">
    <property type="term" value="C:cytoplasm"/>
    <property type="evidence" value="ECO:0007669"/>
    <property type="project" value="UniProtKB-SubCell"/>
</dbReference>
<comment type="catalytic activity">
    <reaction evidence="2 15">
        <text>1-(5-phospho-beta-D-ribosyl)-ATP + H2O = 1-(5-phospho-beta-D-ribosyl)-5'-AMP + diphosphate + H(+)</text>
        <dbReference type="Rhea" id="RHEA:22828"/>
        <dbReference type="ChEBI" id="CHEBI:15377"/>
        <dbReference type="ChEBI" id="CHEBI:15378"/>
        <dbReference type="ChEBI" id="CHEBI:33019"/>
        <dbReference type="ChEBI" id="CHEBI:59457"/>
        <dbReference type="ChEBI" id="CHEBI:73183"/>
        <dbReference type="EC" id="3.6.1.31"/>
    </reaction>
</comment>
<dbReference type="UniPathway" id="UPA00031">
    <property type="reaction ID" value="UER00007"/>
</dbReference>
<evidence type="ECO:0000259" key="16">
    <source>
        <dbReference type="Pfam" id="PF01502"/>
    </source>
</evidence>
<dbReference type="EMBL" id="QWKZ01000013">
    <property type="protein sequence ID" value="RIH88386.1"/>
    <property type="molecule type" value="Genomic_DNA"/>
</dbReference>
<keyword evidence="10 15" id="KW-0547">Nucleotide-binding</keyword>
<comment type="catalytic activity">
    <reaction evidence="1 15">
        <text>1-(5-phospho-beta-D-ribosyl)-5'-AMP + H2O = 1-(5-phospho-beta-D-ribosyl)-5-[(5-phospho-beta-D-ribosylamino)methylideneamino]imidazole-4-carboxamide</text>
        <dbReference type="Rhea" id="RHEA:20049"/>
        <dbReference type="ChEBI" id="CHEBI:15377"/>
        <dbReference type="ChEBI" id="CHEBI:58435"/>
        <dbReference type="ChEBI" id="CHEBI:59457"/>
        <dbReference type="EC" id="3.5.4.19"/>
    </reaction>
</comment>
<dbReference type="PANTHER" id="PTHR42945">
    <property type="entry name" value="HISTIDINE BIOSYNTHESIS BIFUNCTIONAL PROTEIN"/>
    <property type="match status" value="1"/>
</dbReference>
<dbReference type="CDD" id="cd11534">
    <property type="entry name" value="NTP-PPase_HisIE_like"/>
    <property type="match status" value="1"/>
</dbReference>
<dbReference type="Pfam" id="PF01503">
    <property type="entry name" value="PRA-PH"/>
    <property type="match status" value="1"/>
</dbReference>
<feature type="domain" description="Phosphoribosyl-AMP cyclohydrolase" evidence="16">
    <location>
        <begin position="33"/>
        <end position="105"/>
    </location>
</feature>
<evidence type="ECO:0000256" key="1">
    <source>
        <dbReference type="ARBA" id="ARBA00000024"/>
    </source>
</evidence>
<keyword evidence="11 15" id="KW-0378">Hydrolase</keyword>
<dbReference type="FunFam" id="3.10.20.810:FF:000001">
    <property type="entry name" value="Histidine biosynthesis bifunctional protein HisIE"/>
    <property type="match status" value="1"/>
</dbReference>
<keyword evidence="18" id="KW-1185">Reference proteome</keyword>
<dbReference type="NCBIfam" id="NF002747">
    <property type="entry name" value="PRK02759.1"/>
    <property type="match status" value="1"/>
</dbReference>
<dbReference type="GO" id="GO:0005524">
    <property type="term" value="F:ATP binding"/>
    <property type="evidence" value="ECO:0007669"/>
    <property type="project" value="UniProtKB-KW"/>
</dbReference>
<gene>
    <name evidence="15 17" type="primary">hisI</name>
    <name evidence="15" type="synonym">hisIE</name>
    <name evidence="17" type="ORF">Mlute_00647</name>
</gene>
<name>A0A399EYB8_9DEIN</name>
<evidence type="ECO:0000313" key="18">
    <source>
        <dbReference type="Proteomes" id="UP000265800"/>
    </source>
</evidence>
<dbReference type="EC" id="3.5.4.19" evidence="15"/>
<dbReference type="HAMAP" id="MF_01019">
    <property type="entry name" value="HisIE"/>
    <property type="match status" value="1"/>
</dbReference>
<evidence type="ECO:0000256" key="11">
    <source>
        <dbReference type="ARBA" id="ARBA00022801"/>
    </source>
</evidence>
<keyword evidence="9 15" id="KW-0028">Amino-acid biosynthesis</keyword>
<dbReference type="InterPro" id="IPR026660">
    <property type="entry name" value="PRA-CH"/>
</dbReference>
<feature type="region of interest" description="Phosphoribosyl-AMP cyclohydrolase" evidence="15">
    <location>
        <begin position="1"/>
        <end position="120"/>
    </location>
</feature>
<evidence type="ECO:0000256" key="9">
    <source>
        <dbReference type="ARBA" id="ARBA00022605"/>
    </source>
</evidence>
<feature type="region of interest" description="Phosphoribosyl-ATP pyrophosphohydrolase" evidence="15">
    <location>
        <begin position="121"/>
        <end position="210"/>
    </location>
</feature>
<keyword evidence="13 15" id="KW-0368">Histidine biosynthesis</keyword>
<evidence type="ECO:0000256" key="12">
    <source>
        <dbReference type="ARBA" id="ARBA00022840"/>
    </source>
</evidence>
<dbReference type="InterPro" id="IPR002496">
    <property type="entry name" value="PRib_AMP_CycHydrolase_dom"/>
</dbReference>